<dbReference type="AlphaFoldDB" id="A0A0D8BFM2"/>
<keyword evidence="2" id="KW-0812">Transmembrane</keyword>
<sequence length="217" mass="23000">MSGSDMAVLVPVSTGWSAGGGTARLGRAATFASSSVCLAWAAHVVGGAQRSPATTMIIAFLLLTRIAYGLGGRERRLPMLVAGVAGTQVLLHITFALAHPHTHRAGGCSIEARMVFAHGLAAVCVAVLLRRAERVLWSASGLRPHAVLFRLFRPVADRAVPSVPPVPRVDVRRRAPRPHTRPLGPSARRRGPPQGQPEIGRMERCATDCSSLLFAMA</sequence>
<dbReference type="PATRIC" id="fig|1502723.3.peg.1957"/>
<organism evidence="3 4">
    <name type="scientific">Frankia torreyi</name>
    <dbReference type="NCBI Taxonomy" id="1856"/>
    <lineage>
        <taxon>Bacteria</taxon>
        <taxon>Bacillati</taxon>
        <taxon>Actinomycetota</taxon>
        <taxon>Actinomycetes</taxon>
        <taxon>Frankiales</taxon>
        <taxon>Frankiaceae</taxon>
        <taxon>Frankia</taxon>
    </lineage>
</organism>
<comment type="caution">
    <text evidence="3">The sequence shown here is derived from an EMBL/GenBank/DDBJ whole genome shotgun (WGS) entry which is preliminary data.</text>
</comment>
<dbReference type="EMBL" id="JYFN01000019">
    <property type="protein sequence ID" value="KJE22850.1"/>
    <property type="molecule type" value="Genomic_DNA"/>
</dbReference>
<accession>A0A0D8BFM2</accession>
<keyword evidence="2" id="KW-0472">Membrane</keyword>
<proteinExistence type="predicted"/>
<protein>
    <submittedName>
        <fullName evidence="3">Uncharacterized protein</fullName>
    </submittedName>
</protein>
<evidence type="ECO:0000313" key="3">
    <source>
        <dbReference type="EMBL" id="KJE22850.1"/>
    </source>
</evidence>
<dbReference type="Proteomes" id="UP000032545">
    <property type="component" value="Unassembled WGS sequence"/>
</dbReference>
<reference evidence="3 4" key="2">
    <citation type="journal article" date="2016" name="Genome Announc.">
        <title>Permanent Draft Genome Sequences for Two Variants of Frankia sp. Strain CpI1, the First Frankia Strain Isolated from Root Nodules of Comptonia peregrina.</title>
        <authorList>
            <person name="Oshone R."/>
            <person name="Hurst S.G.IV."/>
            <person name="Abebe-Akele F."/>
            <person name="Simpson S."/>
            <person name="Morris K."/>
            <person name="Thomas W.K."/>
            <person name="Tisa L.S."/>
        </authorList>
    </citation>
    <scope>NUCLEOTIDE SEQUENCE [LARGE SCALE GENOMIC DNA]</scope>
    <source>
        <strain evidence="4">CpI1-S</strain>
    </source>
</reference>
<feature type="transmembrane region" description="Helical" evidence="2">
    <location>
        <begin position="52"/>
        <end position="70"/>
    </location>
</feature>
<name>A0A0D8BFM2_9ACTN</name>
<evidence type="ECO:0000256" key="2">
    <source>
        <dbReference type="SAM" id="Phobius"/>
    </source>
</evidence>
<gene>
    <name evidence="3" type="ORF">FF36_02828</name>
</gene>
<keyword evidence="4" id="KW-1185">Reference proteome</keyword>
<feature type="region of interest" description="Disordered" evidence="1">
    <location>
        <begin position="166"/>
        <end position="201"/>
    </location>
</feature>
<reference evidence="4" key="1">
    <citation type="submission" date="2015-02" db="EMBL/GenBank/DDBJ databases">
        <title>Draft Genome of Frankia sp. CpI1-S.</title>
        <authorList>
            <person name="Oshone R.T."/>
            <person name="Ngom M."/>
            <person name="Ghodhbane-Gtari F."/>
            <person name="Gtari M."/>
            <person name="Morris K."/>
            <person name="Thomas K."/>
            <person name="Sen A."/>
            <person name="Tisa L.S."/>
        </authorList>
    </citation>
    <scope>NUCLEOTIDE SEQUENCE [LARGE SCALE GENOMIC DNA]</scope>
    <source>
        <strain evidence="4">CpI1-S</strain>
    </source>
</reference>
<evidence type="ECO:0000313" key="4">
    <source>
        <dbReference type="Proteomes" id="UP000032545"/>
    </source>
</evidence>
<evidence type="ECO:0000256" key="1">
    <source>
        <dbReference type="SAM" id="MobiDB-lite"/>
    </source>
</evidence>
<feature type="transmembrane region" description="Helical" evidence="2">
    <location>
        <begin position="110"/>
        <end position="129"/>
    </location>
</feature>
<feature type="transmembrane region" description="Helical" evidence="2">
    <location>
        <begin position="77"/>
        <end position="98"/>
    </location>
</feature>
<keyword evidence="2" id="KW-1133">Transmembrane helix</keyword>